<sequence>MSPLEVAYGLVLGQTAEPAWPVVTGRRGDHTVVARALDAVIGAALERAPCLVSFSGGRDSSALLAWATRLARRHGYDLPVPATLFIPGDSDADEQAWQDHVLSHLGLTDRLIFSISDELDAVGPVAGTALHRHGLLWPFNTHMHLPIIAAAQGGSVITGFGGDELGRSSEFARSAQVLSRRKKPMASDVKVLGLALSPDVVRRRVFRHRTRGLLEAMPWLTPSAVAALTRAVAEDDVTVPIGWATTLREWFRQQRYFQICQQSFAVVGRSYDVDVVHPFVAPDVLGALAAVGGFGGLGSRASLMQFLFADVLPAEIIQRRSKASFSNVLWTDTSREFARQWSGGGVDSQYVDVGALRAHWSSGTADMRSLALLQSAWLFDHPAPDR</sequence>
<dbReference type="RefSeq" id="WP_249770831.1">
    <property type="nucleotide sequence ID" value="NZ_CP097332.1"/>
</dbReference>
<dbReference type="Gene3D" id="3.40.50.620">
    <property type="entry name" value="HUPs"/>
    <property type="match status" value="1"/>
</dbReference>
<evidence type="ECO:0000313" key="2">
    <source>
        <dbReference type="EMBL" id="UQX87875.1"/>
    </source>
</evidence>
<accession>A0ABY4QWF7</accession>
<evidence type="ECO:0000313" key="3">
    <source>
        <dbReference type="Proteomes" id="UP001056336"/>
    </source>
</evidence>
<protein>
    <submittedName>
        <fullName evidence="2">Asparagine synthase-related protein</fullName>
    </submittedName>
</protein>
<dbReference type="Pfam" id="PF00733">
    <property type="entry name" value="Asn_synthase"/>
    <property type="match status" value="1"/>
</dbReference>
<reference evidence="2" key="1">
    <citation type="journal article" date="2018" name="Int. J. Syst. Evol. Microbiol.">
        <title>Jatrophihabitans telluris sp. nov., isolated from sediment soil of lava forest wetlands and the emended description of the genus Jatrophihabitans.</title>
        <authorList>
            <person name="Lee K.C."/>
            <person name="Suh M.K."/>
            <person name="Eom M.K."/>
            <person name="Kim K.K."/>
            <person name="Kim J.S."/>
            <person name="Kim D.S."/>
            <person name="Ko S.H."/>
            <person name="Shin Y.K."/>
            <person name="Lee J.S."/>
        </authorList>
    </citation>
    <scope>NUCLEOTIDE SEQUENCE</scope>
    <source>
        <strain evidence="2">N237</strain>
    </source>
</reference>
<proteinExistence type="predicted"/>
<keyword evidence="3" id="KW-1185">Reference proteome</keyword>
<gene>
    <name evidence="2" type="ORF">M6D93_16435</name>
</gene>
<name>A0ABY4QWF7_9ACTN</name>
<reference evidence="2" key="2">
    <citation type="submission" date="2022-05" db="EMBL/GenBank/DDBJ databases">
        <authorList>
            <person name="Kim J.-S."/>
            <person name="Lee K."/>
            <person name="Suh M."/>
            <person name="Eom M."/>
            <person name="Kim J.-S."/>
            <person name="Kim D.-S."/>
            <person name="Ko S.-H."/>
            <person name="Shin Y."/>
            <person name="Lee J.-S."/>
        </authorList>
    </citation>
    <scope>NUCLEOTIDE SEQUENCE</scope>
    <source>
        <strain evidence="2">N237</strain>
    </source>
</reference>
<evidence type="ECO:0000259" key="1">
    <source>
        <dbReference type="Pfam" id="PF00733"/>
    </source>
</evidence>
<dbReference type="SUPFAM" id="SSF52402">
    <property type="entry name" value="Adenine nucleotide alpha hydrolases-like"/>
    <property type="match status" value="1"/>
</dbReference>
<dbReference type="InterPro" id="IPR014729">
    <property type="entry name" value="Rossmann-like_a/b/a_fold"/>
</dbReference>
<dbReference type="Proteomes" id="UP001056336">
    <property type="component" value="Chromosome"/>
</dbReference>
<dbReference type="InterPro" id="IPR001962">
    <property type="entry name" value="Asn_synthase"/>
</dbReference>
<feature type="domain" description="Asparagine synthetase" evidence="1">
    <location>
        <begin position="38"/>
        <end position="227"/>
    </location>
</feature>
<dbReference type="EMBL" id="CP097332">
    <property type="protein sequence ID" value="UQX87875.1"/>
    <property type="molecule type" value="Genomic_DNA"/>
</dbReference>
<organism evidence="2 3">
    <name type="scientific">Jatrophihabitans telluris</name>
    <dbReference type="NCBI Taxonomy" id="2038343"/>
    <lineage>
        <taxon>Bacteria</taxon>
        <taxon>Bacillati</taxon>
        <taxon>Actinomycetota</taxon>
        <taxon>Actinomycetes</taxon>
        <taxon>Jatrophihabitantales</taxon>
        <taxon>Jatrophihabitantaceae</taxon>
        <taxon>Jatrophihabitans</taxon>
    </lineage>
</organism>